<evidence type="ECO:0000313" key="14">
    <source>
        <dbReference type="Proteomes" id="UP000443506"/>
    </source>
</evidence>
<gene>
    <name evidence="10" type="ORF">EIG94_12935</name>
    <name evidence="2" type="ORF">SAMEA1029512_00838</name>
    <name evidence="3" type="ORF">SAMEA1029528_01703</name>
    <name evidence="4" type="ORF">SAMEA2078260_02274</name>
    <name evidence="6" type="ORF">SAMEA2078588_02287</name>
    <name evidence="7" type="ORF">SAMEA2080344_02279</name>
    <name evidence="5" type="ORF">SAMEA2081063_02265</name>
    <name evidence="8" type="ORF">SAMEA4008575_02471</name>
    <name evidence="9" type="ORF">SAMEA70146418_02508</name>
</gene>
<sequence length="95" mass="11078">MNKEKDSYVVELISFKIYISKADNNIEDIVYTENNTSLTKREWDKETTSKLIFELISSRISSEQIITDMTQEIADLDEQIKELKGENDKDVTEPK</sequence>
<dbReference type="EMBL" id="CAIIGD010000011">
    <property type="protein sequence ID" value="CAC8232986.1"/>
    <property type="molecule type" value="Genomic_DNA"/>
</dbReference>
<evidence type="ECO:0000313" key="10">
    <source>
        <dbReference type="EMBL" id="RZH91137.1"/>
    </source>
</evidence>
<evidence type="ECO:0000313" key="13">
    <source>
        <dbReference type="Proteomes" id="UP000442782"/>
    </source>
</evidence>
<dbReference type="RefSeq" id="WP_001031085.1">
    <property type="nucleotide sequence ID" value="NZ_AP025249.1"/>
</dbReference>
<name>A0A2I7Y903_STAAU</name>
<dbReference type="EMBL" id="RQTC01000263">
    <property type="protein sequence ID" value="RZH91137.1"/>
    <property type="molecule type" value="Genomic_DNA"/>
</dbReference>
<dbReference type="EMBL" id="CACUNS010000015">
    <property type="protein sequence ID" value="CAA6115402.1"/>
    <property type="molecule type" value="Genomic_DNA"/>
</dbReference>
<evidence type="ECO:0000313" key="16">
    <source>
        <dbReference type="Proteomes" id="UP000459586"/>
    </source>
</evidence>
<dbReference type="EMBL" id="CACTOE010000005">
    <property type="protein sequence ID" value="CAA4098698.1"/>
    <property type="molecule type" value="Genomic_DNA"/>
</dbReference>
<evidence type="ECO:0000313" key="12">
    <source>
        <dbReference type="Proteomes" id="UP000442696"/>
    </source>
</evidence>
<evidence type="ECO:0000313" key="5">
    <source>
        <dbReference type="EMBL" id="CAA4699075.1"/>
    </source>
</evidence>
<evidence type="ECO:0000313" key="2">
    <source>
        <dbReference type="EMBL" id="CAA4098698.1"/>
    </source>
</evidence>
<evidence type="ECO:0000313" key="4">
    <source>
        <dbReference type="EMBL" id="CAA4391372.1"/>
    </source>
</evidence>
<dbReference type="EMBL" id="CACTPI010000007">
    <property type="protein sequence ID" value="CAA4129703.1"/>
    <property type="molecule type" value="Genomic_DNA"/>
</dbReference>
<dbReference type="EMBL" id="CAIGXB010000012">
    <property type="protein sequence ID" value="CAC5808499.1"/>
    <property type="molecule type" value="Genomic_DNA"/>
</dbReference>
<dbReference type="Proteomes" id="UP000459586">
    <property type="component" value="Unassembled WGS sequence"/>
</dbReference>
<comment type="caution">
    <text evidence="6">The sequence shown here is derived from an EMBL/GenBank/DDBJ whole genome shotgun (WGS) entry which is preliminary data.</text>
</comment>
<reference evidence="12 13" key="2">
    <citation type="submission" date="2019-12" db="EMBL/GenBank/DDBJ databases">
        <authorList>
            <consortium name="Pathogen Informatics"/>
        </authorList>
    </citation>
    <scope>NUCLEOTIDE SEQUENCE [LARGE SCALE GENOMIC DNA]</scope>
    <source>
        <strain evidence="9 19">MOS105</strain>
        <strain evidence="3 15">S040_N01_C01</strain>
        <strain evidence="2 13">S087_N01_C01</strain>
        <strain evidence="8 18">SG160</strain>
        <strain evidence="6 17">T012_N10_C04</strain>
        <strain evidence="4 12">T012_N16_C08</strain>
        <strain evidence="5 14">T065_N03_C06</strain>
        <strain evidence="7 16">T197_A02_C01</strain>
    </source>
</reference>
<dbReference type="Proteomes" id="UP000442696">
    <property type="component" value="Unassembled WGS sequence"/>
</dbReference>
<dbReference type="Proteomes" id="UP000443506">
    <property type="component" value="Unassembled WGS sequence"/>
</dbReference>
<evidence type="ECO:0000313" key="17">
    <source>
        <dbReference type="Proteomes" id="UP000459702"/>
    </source>
</evidence>
<proteinExistence type="predicted"/>
<evidence type="ECO:0000313" key="15">
    <source>
        <dbReference type="Proteomes" id="UP000443708"/>
    </source>
</evidence>
<dbReference type="Proteomes" id="UP000459702">
    <property type="component" value="Unassembled WGS sequence"/>
</dbReference>
<dbReference type="EMBL" id="CACTWD010000015">
    <property type="protein sequence ID" value="CAA4699075.1"/>
    <property type="molecule type" value="Genomic_DNA"/>
</dbReference>
<evidence type="ECO:0000313" key="3">
    <source>
        <dbReference type="EMBL" id="CAA4129703.1"/>
    </source>
</evidence>
<dbReference type="AlphaFoldDB" id="A0A2I7Y903"/>
<feature type="coiled-coil region" evidence="1">
    <location>
        <begin position="66"/>
        <end position="93"/>
    </location>
</feature>
<protein>
    <submittedName>
        <fullName evidence="6">Phage protein</fullName>
    </submittedName>
</protein>
<evidence type="ECO:0000313" key="9">
    <source>
        <dbReference type="EMBL" id="CAC8232986.1"/>
    </source>
</evidence>
<evidence type="ECO:0000313" key="7">
    <source>
        <dbReference type="EMBL" id="CAA6377632.1"/>
    </source>
</evidence>
<dbReference type="Proteomes" id="UP000442782">
    <property type="component" value="Unassembled WGS sequence"/>
</dbReference>
<evidence type="ECO:0000313" key="11">
    <source>
        <dbReference type="Proteomes" id="UP000293434"/>
    </source>
</evidence>
<organism evidence="6 17">
    <name type="scientific">Staphylococcus aureus</name>
    <dbReference type="NCBI Taxonomy" id="1280"/>
    <lineage>
        <taxon>Bacteria</taxon>
        <taxon>Bacillati</taxon>
        <taxon>Bacillota</taxon>
        <taxon>Bacilli</taxon>
        <taxon>Bacillales</taxon>
        <taxon>Staphylococcaceae</taxon>
        <taxon>Staphylococcus</taxon>
    </lineage>
</organism>
<dbReference type="Proteomes" id="UP000443708">
    <property type="component" value="Unassembled WGS sequence"/>
</dbReference>
<dbReference type="EMBL" id="CACTQT010000014">
    <property type="protein sequence ID" value="CAA4391372.1"/>
    <property type="molecule type" value="Genomic_DNA"/>
</dbReference>
<dbReference type="Proteomes" id="UP000507112">
    <property type="component" value="Unassembled WGS sequence"/>
</dbReference>
<accession>A0A2I7Y903</accession>
<evidence type="ECO:0000313" key="18">
    <source>
        <dbReference type="Proteomes" id="UP000505390"/>
    </source>
</evidence>
<keyword evidence="1" id="KW-0175">Coiled coil</keyword>
<evidence type="ECO:0000313" key="6">
    <source>
        <dbReference type="EMBL" id="CAA6115402.1"/>
    </source>
</evidence>
<dbReference type="EMBL" id="CACURZ010000015">
    <property type="protein sequence ID" value="CAA6377632.1"/>
    <property type="molecule type" value="Genomic_DNA"/>
</dbReference>
<reference evidence="10 11" key="1">
    <citation type="submission" date="2018-11" db="EMBL/GenBank/DDBJ databases">
        <title>Genomic profiling of Staphylococcus species from a Poultry farm system in KwaZulu-Natal, South Africa.</title>
        <authorList>
            <person name="Amoako D.G."/>
            <person name="Somboro A.M."/>
            <person name="Abia A.L.K."/>
            <person name="Bester L.A."/>
            <person name="Essack S.Y."/>
        </authorList>
    </citation>
    <scope>NUCLEOTIDE SEQUENCE [LARGE SCALE GENOMIC DNA]</scope>
    <source>
        <strain evidence="10 11">SA9</strain>
    </source>
</reference>
<evidence type="ECO:0000256" key="1">
    <source>
        <dbReference type="SAM" id="Coils"/>
    </source>
</evidence>
<dbReference type="Proteomes" id="UP000293434">
    <property type="component" value="Unassembled WGS sequence"/>
</dbReference>
<dbReference type="Proteomes" id="UP000505390">
    <property type="component" value="Unassembled WGS sequence"/>
</dbReference>
<evidence type="ECO:0000313" key="19">
    <source>
        <dbReference type="Proteomes" id="UP000507112"/>
    </source>
</evidence>
<evidence type="ECO:0000313" key="8">
    <source>
        <dbReference type="EMBL" id="CAC5808499.1"/>
    </source>
</evidence>